<evidence type="ECO:0000313" key="10">
    <source>
        <dbReference type="EMBL" id="SFK54882.1"/>
    </source>
</evidence>
<dbReference type="PANTHER" id="PTHR32089">
    <property type="entry name" value="METHYL-ACCEPTING CHEMOTAXIS PROTEIN MCPB"/>
    <property type="match status" value="1"/>
</dbReference>
<dbReference type="PROSITE" id="PS50885">
    <property type="entry name" value="HAMP"/>
    <property type="match status" value="1"/>
</dbReference>
<feature type="transmembrane region" description="Helical" evidence="6">
    <location>
        <begin position="32"/>
        <end position="55"/>
    </location>
</feature>
<evidence type="ECO:0000256" key="3">
    <source>
        <dbReference type="ARBA" id="ARBA00023224"/>
    </source>
</evidence>
<dbReference type="Gene3D" id="1.10.287.950">
    <property type="entry name" value="Methyl-accepting chemotaxis protein"/>
    <property type="match status" value="1"/>
</dbReference>
<accession>A0A1I4AEL3</accession>
<proteinExistence type="inferred from homology"/>
<evidence type="ECO:0000259" key="9">
    <source>
        <dbReference type="PROSITE" id="PS50885"/>
    </source>
</evidence>
<keyword evidence="11" id="KW-1185">Reference proteome</keyword>
<dbReference type="Pfam" id="PF00015">
    <property type="entry name" value="MCPsignal"/>
    <property type="match status" value="1"/>
</dbReference>
<dbReference type="PROSITE" id="PS50111">
    <property type="entry name" value="CHEMOTAXIS_TRANSDUC_2"/>
    <property type="match status" value="1"/>
</dbReference>
<evidence type="ECO:0000259" key="7">
    <source>
        <dbReference type="PROSITE" id="PS50111"/>
    </source>
</evidence>
<dbReference type="Gene3D" id="6.10.340.10">
    <property type="match status" value="1"/>
</dbReference>
<evidence type="ECO:0000259" key="8">
    <source>
        <dbReference type="PROSITE" id="PS50192"/>
    </source>
</evidence>
<keyword evidence="2" id="KW-1003">Cell membrane</keyword>
<name>A0A1I4AEL3_9HYPH</name>
<reference evidence="10 11" key="1">
    <citation type="submission" date="2016-10" db="EMBL/GenBank/DDBJ databases">
        <authorList>
            <person name="Varghese N."/>
            <person name="Submissions S."/>
        </authorList>
    </citation>
    <scope>NUCLEOTIDE SEQUENCE [LARGE SCALE GENOMIC DNA]</scope>
    <source>
        <strain evidence="10 11">DSM 16392</strain>
    </source>
</reference>
<evidence type="ECO:0000256" key="5">
    <source>
        <dbReference type="PROSITE-ProRule" id="PRU00284"/>
    </source>
</evidence>
<evidence type="ECO:0000313" key="11">
    <source>
        <dbReference type="Proteomes" id="UP000199598"/>
    </source>
</evidence>
<dbReference type="SUPFAM" id="SSF58104">
    <property type="entry name" value="Methyl-accepting chemotaxis protein (MCP) signaling domain"/>
    <property type="match status" value="1"/>
</dbReference>
<sequence>MGNITHIKLMGEVGLLMVTQPHVFKLSMVGKFVLVVFLAMSIMSLGTLFSFVTIYDVLTSALGDEALRSQLMSDHGQSALETLLVDNLMYIVMVCAPVGALFFVVAVVIARGMRNNMAALQRGLDALAEGALDTEIKCIERGDEIGAIARSIAQFRVVLKDKAEADAKAKIQQELELADARKHALASVAQEFEASVGHVVHDLLEISQAVETRSRELDASVQGAHSAMTSSSDVAQTTQTSVKALAEAAEGVSRSSGMIGDNTTQAARFAQDAAVHAHKTNEIVGRLAESGKAIGEVIELIDQIADQTNLLALNATIEAARAGEAGRGFAVVASEVKNLAGQTSKATEEISTQVESVQKVAEQAVIAIRSIGETIEQINSLSTGINEAVGDQKQATEDISRDLNSAHLNVSQVATDMLDLDSEFQGTKDASNDLHQAAGKLGHLSENLRAEVASFLENVKAA</sequence>
<organism evidence="10 11">
    <name type="scientific">Pseudovibrio ascidiaceicola</name>
    <dbReference type="NCBI Taxonomy" id="285279"/>
    <lineage>
        <taxon>Bacteria</taxon>
        <taxon>Pseudomonadati</taxon>
        <taxon>Pseudomonadota</taxon>
        <taxon>Alphaproteobacteria</taxon>
        <taxon>Hyphomicrobiales</taxon>
        <taxon>Stappiaceae</taxon>
        <taxon>Pseudovibrio</taxon>
    </lineage>
</organism>
<comment type="subcellular location">
    <subcellularLocation>
        <location evidence="1">Cell inner membrane</location>
        <topology evidence="1">Multi-pass membrane protein</topology>
    </subcellularLocation>
</comment>
<keyword evidence="6" id="KW-0812">Transmembrane</keyword>
<feature type="domain" description="Methyl-accepting transducer" evidence="7">
    <location>
        <begin position="188"/>
        <end position="432"/>
    </location>
</feature>
<dbReference type="PANTHER" id="PTHR32089:SF112">
    <property type="entry name" value="LYSOZYME-LIKE PROTEIN-RELATED"/>
    <property type="match status" value="1"/>
</dbReference>
<keyword evidence="2" id="KW-0997">Cell inner membrane</keyword>
<dbReference type="SMART" id="SM00304">
    <property type="entry name" value="HAMP"/>
    <property type="match status" value="1"/>
</dbReference>
<dbReference type="Proteomes" id="UP000199598">
    <property type="component" value="Unassembled WGS sequence"/>
</dbReference>
<dbReference type="SMART" id="SM00283">
    <property type="entry name" value="MA"/>
    <property type="match status" value="1"/>
</dbReference>
<evidence type="ECO:0000256" key="4">
    <source>
        <dbReference type="ARBA" id="ARBA00029447"/>
    </source>
</evidence>
<evidence type="ECO:0000256" key="6">
    <source>
        <dbReference type="SAM" id="Phobius"/>
    </source>
</evidence>
<dbReference type="InterPro" id="IPR004089">
    <property type="entry name" value="MCPsignal_dom"/>
</dbReference>
<comment type="caution">
    <text evidence="10">The sequence shown here is derived from an EMBL/GenBank/DDBJ whole genome shotgun (WGS) entry which is preliminary data.</text>
</comment>
<keyword evidence="6" id="KW-1133">Transmembrane helix</keyword>
<dbReference type="EMBL" id="FOSK01000006">
    <property type="protein sequence ID" value="SFK54882.1"/>
    <property type="molecule type" value="Genomic_DNA"/>
</dbReference>
<gene>
    <name evidence="10" type="ORF">SAMN04488518_106169</name>
</gene>
<evidence type="ECO:0000256" key="1">
    <source>
        <dbReference type="ARBA" id="ARBA00004429"/>
    </source>
</evidence>
<dbReference type="PROSITE" id="PS50192">
    <property type="entry name" value="T_SNARE"/>
    <property type="match status" value="1"/>
</dbReference>
<keyword evidence="3 5" id="KW-0807">Transducer</keyword>
<keyword evidence="6" id="KW-0472">Membrane</keyword>
<feature type="domain" description="T-SNARE coiled-coil homology" evidence="8">
    <location>
        <begin position="358"/>
        <end position="420"/>
    </location>
</feature>
<comment type="similarity">
    <text evidence="4">Belongs to the methyl-accepting chemotaxis (MCP) protein family.</text>
</comment>
<protein>
    <submittedName>
        <fullName evidence="10">Methyl-accepting chemotaxis protein</fullName>
    </submittedName>
</protein>
<evidence type="ECO:0000256" key="2">
    <source>
        <dbReference type="ARBA" id="ARBA00022519"/>
    </source>
</evidence>
<feature type="domain" description="HAMP" evidence="9">
    <location>
        <begin position="111"/>
        <end position="164"/>
    </location>
</feature>
<dbReference type="InterPro" id="IPR003660">
    <property type="entry name" value="HAMP_dom"/>
</dbReference>
<feature type="transmembrane region" description="Helical" evidence="6">
    <location>
        <begin position="88"/>
        <end position="110"/>
    </location>
</feature>
<dbReference type="InterPro" id="IPR000727">
    <property type="entry name" value="T_SNARE_dom"/>
</dbReference>